<evidence type="ECO:0000313" key="1">
    <source>
        <dbReference type="EMBL" id="KAF5186625.1"/>
    </source>
</evidence>
<dbReference type="EMBL" id="JABWDY010029033">
    <property type="protein sequence ID" value="KAF5186625.1"/>
    <property type="molecule type" value="Genomic_DNA"/>
</dbReference>
<name>A0A7J6VQW8_THATH</name>
<protein>
    <submittedName>
        <fullName evidence="1">Uncharacterized protein</fullName>
    </submittedName>
</protein>
<gene>
    <name evidence="1" type="ORF">FRX31_023791</name>
</gene>
<sequence>MNWHEYPQWSPQKLSSAVPNLRDEGLDILLKLAKKLDGYCMEELECFERHSVAVKTLELMLVYTTTLKSLMYQLCRELLSVMVMECYTGIILPSIPTK</sequence>
<proteinExistence type="predicted"/>
<accession>A0A7J6VQW8</accession>
<keyword evidence="2" id="KW-1185">Reference proteome</keyword>
<evidence type="ECO:0000313" key="2">
    <source>
        <dbReference type="Proteomes" id="UP000554482"/>
    </source>
</evidence>
<dbReference type="AlphaFoldDB" id="A0A7J6VQW8"/>
<organism evidence="1 2">
    <name type="scientific">Thalictrum thalictroides</name>
    <name type="common">Rue-anemone</name>
    <name type="synonym">Anemone thalictroides</name>
    <dbReference type="NCBI Taxonomy" id="46969"/>
    <lineage>
        <taxon>Eukaryota</taxon>
        <taxon>Viridiplantae</taxon>
        <taxon>Streptophyta</taxon>
        <taxon>Embryophyta</taxon>
        <taxon>Tracheophyta</taxon>
        <taxon>Spermatophyta</taxon>
        <taxon>Magnoliopsida</taxon>
        <taxon>Ranunculales</taxon>
        <taxon>Ranunculaceae</taxon>
        <taxon>Thalictroideae</taxon>
        <taxon>Thalictrum</taxon>
    </lineage>
</organism>
<dbReference type="Proteomes" id="UP000554482">
    <property type="component" value="Unassembled WGS sequence"/>
</dbReference>
<reference evidence="1 2" key="1">
    <citation type="submission" date="2020-06" db="EMBL/GenBank/DDBJ databases">
        <title>Transcriptomic and genomic resources for Thalictrum thalictroides and T. hernandezii: Facilitating candidate gene discovery in an emerging model plant lineage.</title>
        <authorList>
            <person name="Arias T."/>
            <person name="Riano-Pachon D.M."/>
            <person name="Di Stilio V.S."/>
        </authorList>
    </citation>
    <scope>NUCLEOTIDE SEQUENCE [LARGE SCALE GENOMIC DNA]</scope>
    <source>
        <strain evidence="2">cv. WT478/WT964</strain>
        <tissue evidence="1">Leaves</tissue>
    </source>
</reference>
<comment type="caution">
    <text evidence="1">The sequence shown here is derived from an EMBL/GenBank/DDBJ whole genome shotgun (WGS) entry which is preliminary data.</text>
</comment>